<dbReference type="Gene3D" id="2.60.40.10">
    <property type="entry name" value="Immunoglobulins"/>
    <property type="match status" value="4"/>
</dbReference>
<reference evidence="8" key="1">
    <citation type="submission" date="2017-04" db="EMBL/GenBank/DDBJ databases">
        <authorList>
            <person name="Varghese N."/>
            <person name="Submissions S."/>
        </authorList>
    </citation>
    <scope>NUCLEOTIDE SEQUENCE [LARGE SCALE GENOMIC DNA]</scope>
    <source>
        <strain evidence="8">DSM 16537</strain>
    </source>
</reference>
<dbReference type="CDD" id="cd00146">
    <property type="entry name" value="PKD"/>
    <property type="match status" value="2"/>
</dbReference>
<dbReference type="InterPro" id="IPR025667">
    <property type="entry name" value="SprB_repeat"/>
</dbReference>
<dbReference type="STRING" id="758820.SAMN00777080_3319"/>
<dbReference type="Pfam" id="PF13585">
    <property type="entry name" value="CHU_C"/>
    <property type="match status" value="1"/>
</dbReference>
<dbReference type="RefSeq" id="WP_084121485.1">
    <property type="nucleotide sequence ID" value="NZ_LT838813.1"/>
</dbReference>
<dbReference type="Pfam" id="PF19406">
    <property type="entry name" value="PKD_5"/>
    <property type="match status" value="1"/>
</dbReference>
<dbReference type="GO" id="GO:0006816">
    <property type="term" value="P:calcium ion transport"/>
    <property type="evidence" value="ECO:0007669"/>
    <property type="project" value="TreeGrafter"/>
</dbReference>
<dbReference type="InterPro" id="IPR035986">
    <property type="entry name" value="PKD_dom_sf"/>
</dbReference>
<dbReference type="InterPro" id="IPR022409">
    <property type="entry name" value="PKD/Chitinase_dom"/>
</dbReference>
<feature type="domain" description="PKD" evidence="6">
    <location>
        <begin position="497"/>
        <end position="548"/>
    </location>
</feature>
<comment type="subcellular location">
    <subcellularLocation>
        <location evidence="1">Membrane</location>
        <topology evidence="1">Multi-pass membrane protein</topology>
    </subcellularLocation>
</comment>
<dbReference type="PANTHER" id="PTHR46730">
    <property type="entry name" value="POLYCYSTIN-1"/>
    <property type="match status" value="1"/>
</dbReference>
<evidence type="ECO:0000256" key="2">
    <source>
        <dbReference type="ARBA" id="ARBA00022692"/>
    </source>
</evidence>
<keyword evidence="8" id="KW-1185">Reference proteome</keyword>
<keyword evidence="4" id="KW-1133">Transmembrane helix</keyword>
<dbReference type="InterPro" id="IPR045828">
    <property type="entry name" value="PKD_Bacteroidetes"/>
</dbReference>
<evidence type="ECO:0000256" key="1">
    <source>
        <dbReference type="ARBA" id="ARBA00004141"/>
    </source>
</evidence>
<organism evidence="7 8">
    <name type="scientific">Aquiflexum balticum DSM 16537</name>
    <dbReference type="NCBI Taxonomy" id="758820"/>
    <lineage>
        <taxon>Bacteria</taxon>
        <taxon>Pseudomonadati</taxon>
        <taxon>Bacteroidota</taxon>
        <taxon>Cytophagia</taxon>
        <taxon>Cytophagales</taxon>
        <taxon>Cyclobacteriaceae</taxon>
        <taxon>Aquiflexum</taxon>
    </lineage>
</organism>
<dbReference type="Pfam" id="PF13573">
    <property type="entry name" value="SprB"/>
    <property type="match status" value="4"/>
</dbReference>
<feature type="domain" description="PKD" evidence="6">
    <location>
        <begin position="1483"/>
        <end position="1551"/>
    </location>
</feature>
<sequence length="1644" mass="177416">MSIKKSTFLFAASLLFVISGVSAILALDSLLLPFNYTKITLEPPVADFTFEGGDFCGSSPVKFTNLSSGDSLTFEWQFGDGRNSTLENPEHIFDEAVGNGEETFNVTLTVTDSLGEIDSVTKPIIVKQIPSIDVASDRNNTSFDDLPYFIVCDNDALSEFTFYNNSSTKETNVSYVVDWGDGADPFEGDDWDELTHSYEIGVYYLNYTVTGENGCTINRRIGVFIGSNPAVGFGNPGNTNICSGEALTFPITGTENNPIGTTYTVTFSDGTPPQVFSHPPPPFVSHIFDTTSCGQFGAPGFRNSFSATILAENPCSKSSAQVVPIYVSEKPVPIIGLADSVYCENTFFDITNQTLYGNEVSNNGQCTTTGRFVWEISPESGWELSPGNTLGLMNNPEIPNSWINGSPTITPRFTEPGVYTIKLISGNRCGIEETEETICIIPEPVSSFELDKIEGCGPIQVKTTNTSNILGTCADGGDFFRWSVDFLGGECNLGSDWNFEEGSSFNSINPTFNFNNPGEYLITQQLITSCGVFSSSQVVSIAAPPTVSLNTIPNACGSVILSPSAGISLCGEDEAEYKWTFLGGIPATSNTLDPGIIEFSTLGTKTVTLEVTNSCGTTTVSTSFNVNPIPEIDLGPDREICKGESIILETEILPEGNYSYNWSSNPQSNIQDSDTPNPTVKPEQTTVYSVLATNTQTGCITESQVTVTVIPAPTVSFSIPDQTICSGETTEAVLLSSDLAEAVIEWTSQSNGAVGVLSDGINEIPAQQINNFTNVPIQVIFLAKIASENLGSCEEVVATYTVTVNPEPVYQDETIEICSSQKLDFTPQNFVAGSTFIWTVSAGANVSGAEPSNEPAASIQLELVNSSNITENVVYTVTPFFGDCPGSPFTLTVVVQPSPSINFSIEDQILCTGTQSQVVSIGSDVPDAVFSWTSIPNGVLGVAPSGTNSIPAQNLINSTSEPLDVEFLVVASTGGQTNCEGVSKIYTITVNPSISINDEVSDYSGFGISCFGANDGKITLNPQGGNGNLKISWTGPNGFTANTESIENLLPGNYNLLIEDDFGCSLTESYIITEPNQLLVDLISKRDVFCKGDASGAIEVSVVGGITDQEYQFNWTKDGLPFAATGTILENIPAGFYQLTVIDGNDCSVSTGPINILEPDQRLEIEIEKGDISCYEVNDGFMRLNVSGGVAPYIISWNFGSNLTEFENVGPGEYSVTVSDQAGCILNRSVSIIDAPLFKVNAEVQQINCFGEKNGQIKLNIEGDLEGVSIRWDQGGELENLFNLDAGTYGVTVSKFGTCDIRREFTIIQPDPLLVESTVIDALDCENPESGSIIVNPAGGNPPFVYKWSNGSTEKDLINIPSGTYTVEIEDSKGCLTEKIFTVKRPVPISVETIRNTIVNCNPREILEEFTISVTGGSAPYNIQWSGGESSNNGLTMSTGLSGLYVLNITDGQGCRYTESFQVENTNVILEADIESLAFEQYNSFLVGIPVQFKNNSIGNIISYFWDFGDGSSSTDENPTHTYQSQGEYEITLQAIDTFGCIQELKKNIRVLDYFLIVPNVFSPNGDGVNDYFFPKFLNVESMEFWVLNKWGETIFYTPDINSNGWDGTVMGDPAMPGNYVYKLKFKTVDGRTQTKTDVFLLLK</sequence>
<accession>A0A1W2H6Z9</accession>
<keyword evidence="5" id="KW-0472">Membrane</keyword>
<evidence type="ECO:0000256" key="3">
    <source>
        <dbReference type="ARBA" id="ARBA00022737"/>
    </source>
</evidence>
<gene>
    <name evidence="7" type="ORF">SAMN00777080_3319</name>
</gene>
<keyword evidence="2" id="KW-0812">Transmembrane</keyword>
<evidence type="ECO:0000313" key="8">
    <source>
        <dbReference type="Proteomes" id="UP000192333"/>
    </source>
</evidence>
<proteinExistence type="predicted"/>
<dbReference type="PROSITE" id="PS50093">
    <property type="entry name" value="PKD"/>
    <property type="match status" value="3"/>
</dbReference>
<evidence type="ECO:0000313" key="7">
    <source>
        <dbReference type="EMBL" id="SMD44693.1"/>
    </source>
</evidence>
<dbReference type="Proteomes" id="UP000192333">
    <property type="component" value="Chromosome I"/>
</dbReference>
<name>A0A1W2H6Z9_9BACT</name>
<dbReference type="PANTHER" id="PTHR46730:SF1">
    <property type="entry name" value="PLAT DOMAIN-CONTAINING PROTEIN"/>
    <property type="match status" value="1"/>
</dbReference>
<dbReference type="SUPFAM" id="SSF49299">
    <property type="entry name" value="PKD domain"/>
    <property type="match status" value="4"/>
</dbReference>
<dbReference type="OrthoDB" id="7794186at2"/>
<evidence type="ECO:0000256" key="4">
    <source>
        <dbReference type="ARBA" id="ARBA00022989"/>
    </source>
</evidence>
<dbReference type="SMART" id="SM00089">
    <property type="entry name" value="PKD"/>
    <property type="match status" value="3"/>
</dbReference>
<dbReference type="EMBL" id="LT838813">
    <property type="protein sequence ID" value="SMD44693.1"/>
    <property type="molecule type" value="Genomic_DNA"/>
</dbReference>
<protein>
    <submittedName>
        <fullName evidence="7">Gliding motility-associated C-terminal domain-containing protein</fullName>
    </submittedName>
</protein>
<evidence type="ECO:0000259" key="6">
    <source>
        <dbReference type="PROSITE" id="PS50093"/>
    </source>
</evidence>
<keyword evidence="3" id="KW-0677">Repeat</keyword>
<feature type="domain" description="PKD" evidence="6">
    <location>
        <begin position="61"/>
        <end position="96"/>
    </location>
</feature>
<dbReference type="GO" id="GO:0005886">
    <property type="term" value="C:plasma membrane"/>
    <property type="evidence" value="ECO:0007669"/>
    <property type="project" value="TreeGrafter"/>
</dbReference>
<dbReference type="GO" id="GO:0005261">
    <property type="term" value="F:monoatomic cation channel activity"/>
    <property type="evidence" value="ECO:0007669"/>
    <property type="project" value="TreeGrafter"/>
</dbReference>
<dbReference type="NCBIfam" id="TIGR04131">
    <property type="entry name" value="Bac_Flav_CTERM"/>
    <property type="match status" value="1"/>
</dbReference>
<dbReference type="InterPro" id="IPR013783">
    <property type="entry name" value="Ig-like_fold"/>
</dbReference>
<evidence type="ECO:0000256" key="5">
    <source>
        <dbReference type="ARBA" id="ARBA00023136"/>
    </source>
</evidence>
<dbReference type="InterPro" id="IPR026341">
    <property type="entry name" value="T9SS_type_B"/>
</dbReference>
<dbReference type="InterPro" id="IPR000601">
    <property type="entry name" value="PKD_dom"/>
</dbReference>
<dbReference type="Gene3D" id="2.60.40.740">
    <property type="match status" value="1"/>
</dbReference>
<dbReference type="Pfam" id="PF18911">
    <property type="entry name" value="PKD_4"/>
    <property type="match status" value="2"/>
</dbReference>